<keyword evidence="1" id="KW-0472">Membrane</keyword>
<feature type="transmembrane region" description="Helical" evidence="1">
    <location>
        <begin position="86"/>
        <end position="104"/>
    </location>
</feature>
<evidence type="ECO:0000313" key="2">
    <source>
        <dbReference type="EMBL" id="AVO43315.1"/>
    </source>
</evidence>
<proteinExistence type="predicted"/>
<accession>A0A2S0N5A2</accession>
<protein>
    <submittedName>
        <fullName evidence="2">Uncharacterized protein</fullName>
    </submittedName>
</protein>
<dbReference type="OrthoDB" id="5457135at2"/>
<organism evidence="2 3">
    <name type="scientific">Simplicispira suum</name>
    <dbReference type="NCBI Taxonomy" id="2109915"/>
    <lineage>
        <taxon>Bacteria</taxon>
        <taxon>Pseudomonadati</taxon>
        <taxon>Pseudomonadota</taxon>
        <taxon>Betaproteobacteria</taxon>
        <taxon>Burkholderiales</taxon>
        <taxon>Comamonadaceae</taxon>
        <taxon>Simplicispira</taxon>
    </lineage>
</organism>
<feature type="transmembrane region" description="Helical" evidence="1">
    <location>
        <begin position="50"/>
        <end position="71"/>
    </location>
</feature>
<feature type="transmembrane region" description="Helical" evidence="1">
    <location>
        <begin position="116"/>
        <end position="135"/>
    </location>
</feature>
<keyword evidence="3" id="KW-1185">Reference proteome</keyword>
<name>A0A2S0N5A2_9BURK</name>
<dbReference type="KEGG" id="simp:C6571_15945"/>
<keyword evidence="1" id="KW-1133">Transmembrane helix</keyword>
<dbReference type="Proteomes" id="UP000239326">
    <property type="component" value="Chromosome"/>
</dbReference>
<feature type="transmembrane region" description="Helical" evidence="1">
    <location>
        <begin position="6"/>
        <end position="29"/>
    </location>
</feature>
<reference evidence="2 3" key="1">
    <citation type="submission" date="2018-03" db="EMBL/GenBank/DDBJ databases">
        <title>Genome sequencing of Simplicispira sp.</title>
        <authorList>
            <person name="Kim S.-J."/>
            <person name="Heo J."/>
            <person name="Kwon S.-W."/>
        </authorList>
    </citation>
    <scope>NUCLEOTIDE SEQUENCE [LARGE SCALE GENOMIC DNA]</scope>
    <source>
        <strain evidence="2 3">SC1-8</strain>
    </source>
</reference>
<keyword evidence="1" id="KW-0812">Transmembrane</keyword>
<dbReference type="EMBL" id="CP027669">
    <property type="protein sequence ID" value="AVO43315.1"/>
    <property type="molecule type" value="Genomic_DNA"/>
</dbReference>
<sequence length="141" mass="14583">MSGTQALVIGGALSAAAALAHLACVFVGVPAYRFMGAGEKMARAAEAGKVQATVVTLAIAGVLFVWAAYAFSGAGVIARLPFTKPALITISAVYLARAASFPLLKPAFPENAQTFWRVSSGICLVIGLMHLYGLIARWSAL</sequence>
<gene>
    <name evidence="2" type="ORF">C6571_15945</name>
</gene>
<dbReference type="AlphaFoldDB" id="A0A2S0N5A2"/>
<evidence type="ECO:0000313" key="3">
    <source>
        <dbReference type="Proteomes" id="UP000239326"/>
    </source>
</evidence>
<evidence type="ECO:0000256" key="1">
    <source>
        <dbReference type="SAM" id="Phobius"/>
    </source>
</evidence>